<dbReference type="Pfam" id="PF01513">
    <property type="entry name" value="NAD_kinase"/>
    <property type="match status" value="1"/>
</dbReference>
<feature type="binding site" evidence="6">
    <location>
        <begin position="76"/>
        <end position="77"/>
    </location>
    <ligand>
        <name>NAD(+)</name>
        <dbReference type="ChEBI" id="CHEBI:57540"/>
    </ligand>
</feature>
<dbReference type="HAMAP" id="MF_00361">
    <property type="entry name" value="NAD_kinase"/>
    <property type="match status" value="1"/>
</dbReference>
<evidence type="ECO:0000256" key="6">
    <source>
        <dbReference type="HAMAP-Rule" id="MF_00361"/>
    </source>
</evidence>
<dbReference type="Gene3D" id="2.60.200.30">
    <property type="entry name" value="Probable inorganic polyphosphate/atp-NAD kinase, domain 2"/>
    <property type="match status" value="1"/>
</dbReference>
<feature type="binding site" evidence="6">
    <location>
        <begin position="150"/>
        <end position="151"/>
    </location>
    <ligand>
        <name>NAD(+)</name>
        <dbReference type="ChEBI" id="CHEBI:57540"/>
    </ligand>
</feature>
<feature type="binding site" evidence="6">
    <location>
        <position position="161"/>
    </location>
    <ligand>
        <name>NAD(+)</name>
        <dbReference type="ChEBI" id="CHEBI:57540"/>
    </ligand>
</feature>
<evidence type="ECO:0000256" key="1">
    <source>
        <dbReference type="ARBA" id="ARBA00022679"/>
    </source>
</evidence>
<comment type="caution">
    <text evidence="7">The sequence shown here is derived from an EMBL/GenBank/DDBJ whole genome shotgun (WGS) entry which is preliminary data.</text>
</comment>
<dbReference type="InterPro" id="IPR002504">
    <property type="entry name" value="NADK"/>
</dbReference>
<evidence type="ECO:0000256" key="4">
    <source>
        <dbReference type="ARBA" id="ARBA00023027"/>
    </source>
</evidence>
<dbReference type="Gene3D" id="3.40.50.10330">
    <property type="entry name" value="Probable inorganic polyphosphate/atp-NAD kinase, domain 1"/>
    <property type="match status" value="1"/>
</dbReference>
<keyword evidence="6" id="KW-0963">Cytoplasm</keyword>
<dbReference type="Proteomes" id="UP001183176">
    <property type="component" value="Unassembled WGS sequence"/>
</dbReference>
<dbReference type="InterPro" id="IPR016064">
    <property type="entry name" value="NAD/diacylglycerol_kinase_sf"/>
</dbReference>
<evidence type="ECO:0000313" key="8">
    <source>
        <dbReference type="Proteomes" id="UP001183176"/>
    </source>
</evidence>
<feature type="binding site" evidence="6">
    <location>
        <begin position="191"/>
        <end position="196"/>
    </location>
    <ligand>
        <name>NAD(+)</name>
        <dbReference type="ChEBI" id="CHEBI:57540"/>
    </ligand>
</feature>
<feature type="active site" description="Proton acceptor" evidence="6">
    <location>
        <position position="76"/>
    </location>
</feature>
<dbReference type="InterPro" id="IPR017437">
    <property type="entry name" value="ATP-NAD_kinase_PpnK-typ_C"/>
</dbReference>
<accession>A0ABU2JCU3</accession>
<protein>
    <recommendedName>
        <fullName evidence="6">NAD kinase</fullName>
        <ecNumber evidence="6">2.7.1.23</ecNumber>
    </recommendedName>
    <alternativeName>
        <fullName evidence="6">ATP-dependent NAD kinase</fullName>
    </alternativeName>
</protein>
<dbReference type="PANTHER" id="PTHR20275:SF0">
    <property type="entry name" value="NAD KINASE"/>
    <property type="match status" value="1"/>
</dbReference>
<dbReference type="SUPFAM" id="SSF111331">
    <property type="entry name" value="NAD kinase/diacylglycerol kinase-like"/>
    <property type="match status" value="1"/>
</dbReference>
<evidence type="ECO:0000256" key="3">
    <source>
        <dbReference type="ARBA" id="ARBA00022857"/>
    </source>
</evidence>
<feature type="binding site" evidence="6">
    <location>
        <position position="215"/>
    </location>
    <ligand>
        <name>NAD(+)</name>
        <dbReference type="ChEBI" id="CHEBI:57540"/>
    </ligand>
</feature>
<dbReference type="InterPro" id="IPR017438">
    <property type="entry name" value="ATP-NAD_kinase_N"/>
</dbReference>
<dbReference type="PANTHER" id="PTHR20275">
    <property type="entry name" value="NAD KINASE"/>
    <property type="match status" value="1"/>
</dbReference>
<keyword evidence="3 6" id="KW-0521">NADP</keyword>
<name>A0ABU2JCU3_9ACTN</name>
<organism evidence="7 8">
    <name type="scientific">Jatrophihabitans lederbergiae</name>
    <dbReference type="NCBI Taxonomy" id="3075547"/>
    <lineage>
        <taxon>Bacteria</taxon>
        <taxon>Bacillati</taxon>
        <taxon>Actinomycetota</taxon>
        <taxon>Actinomycetes</taxon>
        <taxon>Jatrophihabitantales</taxon>
        <taxon>Jatrophihabitantaceae</taxon>
        <taxon>Jatrophihabitans</taxon>
    </lineage>
</organism>
<comment type="similarity">
    <text evidence="6">Belongs to the NAD kinase family.</text>
</comment>
<keyword evidence="4 6" id="KW-0520">NAD</keyword>
<sequence>MRSVLLVVHTGRSDIRDLARHVISRLSTFGFEVRIKPAECADLLRDIDGDDLGNVTVIDGSDGAKGAEVALVLGGDGTFLRAAEDAREAGIPLLGVNLGHVGFLAETELDGLDATVTAIVEGRYEIEERFSLRITAMLDGLVIGEDWALNEASIEKSSREKLLEVEVSVDDRPLLRFGCDGVICATPTGSTAYAFSVGGPIVWPDVEAMLVVPNAAHALFQRPLVVAPNSQIGINLIGTEHAGVLSCDGRRSLDLPPGSRLRIERSKQTVTIARPHPTPFGERLVAKFQLPVRGFRDGSPNSPRK</sequence>
<comment type="catalytic activity">
    <reaction evidence="5 6">
        <text>NAD(+) + ATP = ADP + NADP(+) + H(+)</text>
        <dbReference type="Rhea" id="RHEA:18629"/>
        <dbReference type="ChEBI" id="CHEBI:15378"/>
        <dbReference type="ChEBI" id="CHEBI:30616"/>
        <dbReference type="ChEBI" id="CHEBI:57540"/>
        <dbReference type="ChEBI" id="CHEBI:58349"/>
        <dbReference type="ChEBI" id="CHEBI:456216"/>
        <dbReference type="EC" id="2.7.1.23"/>
    </reaction>
</comment>
<evidence type="ECO:0000256" key="2">
    <source>
        <dbReference type="ARBA" id="ARBA00022777"/>
    </source>
</evidence>
<keyword evidence="8" id="KW-1185">Reference proteome</keyword>
<proteinExistence type="inferred from homology"/>
<feature type="binding site" evidence="6">
    <location>
        <position position="180"/>
    </location>
    <ligand>
        <name>NAD(+)</name>
        <dbReference type="ChEBI" id="CHEBI:57540"/>
    </ligand>
</feature>
<reference evidence="8" key="1">
    <citation type="submission" date="2023-07" db="EMBL/GenBank/DDBJ databases">
        <title>30 novel species of actinomycetes from the DSMZ collection.</title>
        <authorList>
            <person name="Nouioui I."/>
        </authorList>
    </citation>
    <scope>NUCLEOTIDE SEQUENCE [LARGE SCALE GENOMIC DNA]</scope>
    <source>
        <strain evidence="8">DSM 44399</strain>
    </source>
</reference>
<evidence type="ECO:0000313" key="7">
    <source>
        <dbReference type="EMBL" id="MDT0262810.1"/>
    </source>
</evidence>
<keyword evidence="1 6" id="KW-0808">Transferase</keyword>
<comment type="function">
    <text evidence="6">Involved in the regulation of the intracellular balance of NAD and NADP, and is a key enzyme in the biosynthesis of NADP. Catalyzes specifically the phosphorylation on 2'-hydroxyl of the adenosine moiety of NAD to yield NADP.</text>
</comment>
<keyword evidence="6" id="KW-0067">ATP-binding</keyword>
<dbReference type="RefSeq" id="WP_311423954.1">
    <property type="nucleotide sequence ID" value="NZ_JAVREH010000022.1"/>
</dbReference>
<dbReference type="EC" id="2.7.1.23" evidence="6"/>
<keyword evidence="2 6" id="KW-0418">Kinase</keyword>
<comment type="caution">
    <text evidence="6">Lacks conserved residue(s) required for the propagation of feature annotation.</text>
</comment>
<dbReference type="NCBIfam" id="NF002892">
    <property type="entry name" value="PRK03372.1"/>
    <property type="match status" value="1"/>
</dbReference>
<keyword evidence="6" id="KW-0547">Nucleotide-binding</keyword>
<comment type="subcellular location">
    <subcellularLocation>
        <location evidence="6">Cytoplasm</location>
    </subcellularLocation>
</comment>
<comment type="cofactor">
    <cofactor evidence="6">
        <name>a divalent metal cation</name>
        <dbReference type="ChEBI" id="CHEBI:60240"/>
    </cofactor>
</comment>
<evidence type="ECO:0000256" key="5">
    <source>
        <dbReference type="ARBA" id="ARBA00047925"/>
    </source>
</evidence>
<feature type="binding site" evidence="6">
    <location>
        <position position="81"/>
    </location>
    <ligand>
        <name>NAD(+)</name>
        <dbReference type="ChEBI" id="CHEBI:57540"/>
    </ligand>
</feature>
<dbReference type="EMBL" id="JAVREH010000022">
    <property type="protein sequence ID" value="MDT0262810.1"/>
    <property type="molecule type" value="Genomic_DNA"/>
</dbReference>
<gene>
    <name evidence="6" type="primary">nadK</name>
    <name evidence="7" type="ORF">RM423_15545</name>
</gene>
<dbReference type="GO" id="GO:0003951">
    <property type="term" value="F:NAD+ kinase activity"/>
    <property type="evidence" value="ECO:0007669"/>
    <property type="project" value="UniProtKB-EC"/>
</dbReference>
<dbReference type="Pfam" id="PF20143">
    <property type="entry name" value="NAD_kinase_C"/>
    <property type="match status" value="1"/>
</dbReference>